<comment type="cofactor">
    <cofactor evidence="5">
        <name>Fe(2+)</name>
        <dbReference type="ChEBI" id="CHEBI:29033"/>
    </cofactor>
    <text evidence="5">Binds 1 Fe(2+) ion per subunit.</text>
</comment>
<comment type="similarity">
    <text evidence="1">Belongs to the carotenoid oxygenase family.</text>
</comment>
<sequence length="555" mass="62960">MAHLFSLATPAPAAYHEGRRQGDQVKFPDTGFFQGFNKPSRLEADIFELETTGTIPKDINGTFYRIQPDHRFPPLFEEDIHFNGDGSVSAFHFQDGHVDFRQRYVHTERYKAETKARRALLGKYRNPYTDNEMVKGIIRTASNTNIVFWRGVLLAMKEDGPPFAMDPRTLETTGRYDFDGQVKSPTFTAHPKFDPETGEMVCYGYCAGGDGHDASCDIVVYTIDKDGKKTEECWYKAPFCGMIHDCAITKNYLILPLTPIKADLERLKRGGNHFAWDPDEDQWYGIVPRRNGKPEDIVWLRADNGFHGHVAGSYEDEEGKIVVDLTVASDNVFFFFPPDKPDGIPNTLTQRNKLVSDTYRWVFDPKIPTNTRVQPAKIYGINGEFSRIDDRFLTHKYNHFWQCQIDPTRLYDFAKCGPPAGGLFNVMGHFEWDTGKKDVYFAGPTCTFQEPIFIPKAGSSVEGEGYLMALLNHLDVLRNDILIFDALNLSQGPLAVVHLPVKLRLGLHGNFVEQRELDEWAERRKEGGEVGPAKAATEPLPWQKKLMEANEVNGS</sequence>
<evidence type="ECO:0000313" key="6">
    <source>
        <dbReference type="EMBL" id="KAF2178987.1"/>
    </source>
</evidence>
<dbReference type="EMBL" id="ML994670">
    <property type="protein sequence ID" value="KAF2178987.1"/>
    <property type="molecule type" value="Genomic_DNA"/>
</dbReference>
<dbReference type="GO" id="GO:0016121">
    <property type="term" value="P:carotene catabolic process"/>
    <property type="evidence" value="ECO:0007669"/>
    <property type="project" value="TreeGrafter"/>
</dbReference>
<dbReference type="GO" id="GO:0010436">
    <property type="term" value="F:carotenoid dioxygenase activity"/>
    <property type="evidence" value="ECO:0007669"/>
    <property type="project" value="TreeGrafter"/>
</dbReference>
<keyword evidence="6" id="KW-0223">Dioxygenase</keyword>
<evidence type="ECO:0000256" key="1">
    <source>
        <dbReference type="ARBA" id="ARBA00006787"/>
    </source>
</evidence>
<evidence type="ECO:0000256" key="2">
    <source>
        <dbReference type="ARBA" id="ARBA00022723"/>
    </source>
</evidence>
<protein>
    <submittedName>
        <fullName evidence="6">9-cis-epoxycarotenoid dioxygenase-like protein</fullName>
    </submittedName>
</protein>
<reference evidence="6" key="1">
    <citation type="journal article" date="2020" name="Stud. Mycol.">
        <title>101 Dothideomycetes genomes: a test case for predicting lifestyles and emergence of pathogens.</title>
        <authorList>
            <person name="Haridas S."/>
            <person name="Albert R."/>
            <person name="Binder M."/>
            <person name="Bloem J."/>
            <person name="Labutti K."/>
            <person name="Salamov A."/>
            <person name="Andreopoulos B."/>
            <person name="Baker S."/>
            <person name="Barry K."/>
            <person name="Bills G."/>
            <person name="Bluhm B."/>
            <person name="Cannon C."/>
            <person name="Castanera R."/>
            <person name="Culley D."/>
            <person name="Daum C."/>
            <person name="Ezra D."/>
            <person name="Gonzalez J."/>
            <person name="Henrissat B."/>
            <person name="Kuo A."/>
            <person name="Liang C."/>
            <person name="Lipzen A."/>
            <person name="Lutzoni F."/>
            <person name="Magnuson J."/>
            <person name="Mondo S."/>
            <person name="Nolan M."/>
            <person name="Ohm R."/>
            <person name="Pangilinan J."/>
            <person name="Park H.-J."/>
            <person name="Ramirez L."/>
            <person name="Alfaro M."/>
            <person name="Sun H."/>
            <person name="Tritt A."/>
            <person name="Yoshinaga Y."/>
            <person name="Zwiers L.-H."/>
            <person name="Turgeon B."/>
            <person name="Goodwin S."/>
            <person name="Spatafora J."/>
            <person name="Crous P."/>
            <person name="Grigoriev I."/>
        </authorList>
    </citation>
    <scope>NUCLEOTIDE SEQUENCE</scope>
    <source>
        <strain evidence="6">CBS 207.26</strain>
    </source>
</reference>
<dbReference type="OrthoDB" id="1069523at2759"/>
<evidence type="ECO:0000313" key="7">
    <source>
        <dbReference type="Proteomes" id="UP000800200"/>
    </source>
</evidence>
<evidence type="ECO:0000256" key="3">
    <source>
        <dbReference type="ARBA" id="ARBA00023002"/>
    </source>
</evidence>
<evidence type="ECO:0000256" key="5">
    <source>
        <dbReference type="PIRSR" id="PIRSR604294-1"/>
    </source>
</evidence>
<dbReference type="AlphaFoldDB" id="A0A6A6DHN6"/>
<feature type="binding site" evidence="5">
    <location>
        <position position="508"/>
    </location>
    <ligand>
        <name>Fe cation</name>
        <dbReference type="ChEBI" id="CHEBI:24875"/>
        <note>catalytic</note>
    </ligand>
</feature>
<proteinExistence type="inferred from homology"/>
<dbReference type="PANTHER" id="PTHR10543">
    <property type="entry name" value="BETA-CAROTENE DIOXYGENASE"/>
    <property type="match status" value="1"/>
</dbReference>
<keyword evidence="3" id="KW-0560">Oxidoreductase</keyword>
<dbReference type="Pfam" id="PF03055">
    <property type="entry name" value="RPE65"/>
    <property type="match status" value="1"/>
</dbReference>
<dbReference type="SUPFAM" id="SSF50998">
    <property type="entry name" value="Quinoprotein alcohol dehydrogenase-like"/>
    <property type="match status" value="1"/>
</dbReference>
<dbReference type="PANTHER" id="PTHR10543:SF89">
    <property type="entry name" value="CAROTENOID 9,10(9',10')-CLEAVAGE DIOXYGENASE 1"/>
    <property type="match status" value="1"/>
</dbReference>
<evidence type="ECO:0000256" key="4">
    <source>
        <dbReference type="ARBA" id="ARBA00023004"/>
    </source>
</evidence>
<dbReference type="Proteomes" id="UP000800200">
    <property type="component" value="Unassembled WGS sequence"/>
</dbReference>
<keyword evidence="2 5" id="KW-0479">Metal-binding</keyword>
<keyword evidence="4 5" id="KW-0408">Iron</keyword>
<dbReference type="InterPro" id="IPR011047">
    <property type="entry name" value="Quinoprotein_ADH-like_sf"/>
</dbReference>
<accession>A0A6A6DHN6</accession>
<feature type="binding site" evidence="5">
    <location>
        <position position="190"/>
    </location>
    <ligand>
        <name>Fe cation</name>
        <dbReference type="ChEBI" id="CHEBI:24875"/>
        <note>catalytic</note>
    </ligand>
</feature>
<name>A0A6A6DHN6_9PEZI</name>
<dbReference type="InterPro" id="IPR004294">
    <property type="entry name" value="Carotenoid_Oase"/>
</dbReference>
<gene>
    <name evidence="6" type="ORF">K469DRAFT_674582</name>
</gene>
<feature type="binding site" evidence="5">
    <location>
        <position position="244"/>
    </location>
    <ligand>
        <name>Fe cation</name>
        <dbReference type="ChEBI" id="CHEBI:24875"/>
        <note>catalytic</note>
    </ligand>
</feature>
<dbReference type="GO" id="GO:0046872">
    <property type="term" value="F:metal ion binding"/>
    <property type="evidence" value="ECO:0007669"/>
    <property type="project" value="UniProtKB-KW"/>
</dbReference>
<feature type="binding site" evidence="5">
    <location>
        <position position="309"/>
    </location>
    <ligand>
        <name>Fe cation</name>
        <dbReference type="ChEBI" id="CHEBI:24875"/>
        <note>catalytic</note>
    </ligand>
</feature>
<organism evidence="6 7">
    <name type="scientific">Zopfia rhizophila CBS 207.26</name>
    <dbReference type="NCBI Taxonomy" id="1314779"/>
    <lineage>
        <taxon>Eukaryota</taxon>
        <taxon>Fungi</taxon>
        <taxon>Dikarya</taxon>
        <taxon>Ascomycota</taxon>
        <taxon>Pezizomycotina</taxon>
        <taxon>Dothideomycetes</taxon>
        <taxon>Dothideomycetes incertae sedis</taxon>
        <taxon>Zopfiaceae</taxon>
        <taxon>Zopfia</taxon>
    </lineage>
</organism>
<keyword evidence="7" id="KW-1185">Reference proteome</keyword>